<dbReference type="Pfam" id="PF00060">
    <property type="entry name" value="Lig_chan"/>
    <property type="match status" value="1"/>
</dbReference>
<dbReference type="EMBL" id="HBUF01110615">
    <property type="protein sequence ID" value="CAG6640096.1"/>
    <property type="molecule type" value="Transcribed_RNA"/>
</dbReference>
<keyword evidence="9 20" id="KW-0472">Membrane</keyword>
<evidence type="ECO:0000259" key="22">
    <source>
        <dbReference type="SMART" id="SM00079"/>
    </source>
</evidence>
<dbReference type="CDD" id="cd06382">
    <property type="entry name" value="PBP1_iGluR_Kainate"/>
    <property type="match status" value="1"/>
</dbReference>
<dbReference type="InterPro" id="IPR019594">
    <property type="entry name" value="Glu/Gly-bd"/>
</dbReference>
<dbReference type="SUPFAM" id="SSF81324">
    <property type="entry name" value="Voltage-gated potassium channels"/>
    <property type="match status" value="1"/>
</dbReference>
<feature type="binding site" evidence="17">
    <location>
        <position position="737"/>
    </location>
    <ligand>
        <name>L-glutamate</name>
        <dbReference type="ChEBI" id="CHEBI:29985"/>
    </ligand>
</feature>
<comment type="subcellular location">
    <subcellularLocation>
        <location evidence="15">Postsynaptic cell membrane</location>
        <topology evidence="15">Multi-pass membrane protein</topology>
    </subcellularLocation>
</comment>
<dbReference type="EMBL" id="HBUF01110618">
    <property type="protein sequence ID" value="CAG6640105.1"/>
    <property type="molecule type" value="Transcribed_RNA"/>
</dbReference>
<dbReference type="PRINTS" id="PR00177">
    <property type="entry name" value="NMDARECEPTOR"/>
</dbReference>
<keyword evidence="11" id="KW-0325">Glycoprotein</keyword>
<dbReference type="AlphaFoldDB" id="A0A8D8ZHX3"/>
<dbReference type="Pfam" id="PF10613">
    <property type="entry name" value="Lig_chan-Glu_bd"/>
    <property type="match status" value="1"/>
</dbReference>
<organism evidence="24">
    <name type="scientific">Cacopsylla melanoneura</name>
    <dbReference type="NCBI Taxonomy" id="428564"/>
    <lineage>
        <taxon>Eukaryota</taxon>
        <taxon>Metazoa</taxon>
        <taxon>Ecdysozoa</taxon>
        <taxon>Arthropoda</taxon>
        <taxon>Hexapoda</taxon>
        <taxon>Insecta</taxon>
        <taxon>Pterygota</taxon>
        <taxon>Neoptera</taxon>
        <taxon>Paraneoptera</taxon>
        <taxon>Hemiptera</taxon>
        <taxon>Sternorrhyncha</taxon>
        <taxon>Psylloidea</taxon>
        <taxon>Psyllidae</taxon>
        <taxon>Psyllinae</taxon>
        <taxon>Cacopsylla</taxon>
    </lineage>
</organism>
<keyword evidence="8" id="KW-0406">Ion transport</keyword>
<dbReference type="InterPro" id="IPR001320">
    <property type="entry name" value="Iontro_rcpt_C"/>
</dbReference>
<keyword evidence="3" id="KW-1003">Cell membrane</keyword>
<feature type="binding site" evidence="17">
    <location>
        <position position="686"/>
    </location>
    <ligand>
        <name>L-glutamate</name>
        <dbReference type="ChEBI" id="CHEBI:29985"/>
    </ligand>
</feature>
<dbReference type="EMBL" id="HBUF01282136">
    <property type="protein sequence ID" value="CAG6687572.1"/>
    <property type="molecule type" value="Transcribed_RNA"/>
</dbReference>
<feature type="signal peptide" evidence="21">
    <location>
        <begin position="1"/>
        <end position="21"/>
    </location>
</feature>
<evidence type="ECO:0000256" key="18">
    <source>
        <dbReference type="PIRSR" id="PIRSR601508-2"/>
    </source>
</evidence>
<dbReference type="SMART" id="SM00079">
    <property type="entry name" value="PBPe"/>
    <property type="match status" value="1"/>
</dbReference>
<keyword evidence="7" id="KW-0770">Synapse</keyword>
<keyword evidence="2" id="KW-0813">Transport</keyword>
<evidence type="ECO:0000256" key="7">
    <source>
        <dbReference type="ARBA" id="ARBA00023018"/>
    </source>
</evidence>
<sequence length="914" mass="102998">MKPWAQIILVIFLIVLNCTNAFLPYQLEQREPIKILGLFSPDEEELATAFEIAIRRVNKDTKLLPQEISLEPMVRYVENYDSLTTVKIVCNATSEGIAAIFGPQSIENRNIIESMSQIFDIPHIEAFWDPNKYSIPMNAVHGVNVYPESDLISQGISEIIKDMDWETFTIVYEKHENLVYLQEVLQNAYEDESEIKPGHPPIIVRQLPPDTMDFRPLLKEIKNASESHILLDCAVDKIVTILKQAQEVNLMGNYQNYILTNLNAHTIDFGDFNPGEANITAVRMINPNSPTIRSIMNGWIYEGNEQGKALTVKAETVKIESALMYDAVYLYATALTALGESKPLPSKLSCENPSSWQHGLGIGNLVKSISAEGMTGKIKLDSLSGRRNSFSLEFVEWMSSKWKVLGTWSTSFGLNHSRTVEQMDKEYKEKIENRTFVVITKLVEPYLTLDKKTDTLLGYSRDLIDMIAQEYNFTYVLKLEPDNKLGNLNSVTGKWDGLIGSLQEQKADLAICDLTITSERRNAVDFTMPFMTLGISILYRKPQKESPDLFSFLEPLSFDVWVYMATAYLSVSLLLFFLARCTPYEWESQHPCDSEPEELENVLNLVNCLWFSLGSVLAQGCDILPKAVSTRLVAGMWWFFTLIMISSYTANLAAFLTTTRMNPPIKNVDELAKAAGIKYGCLEAGSTRNFFKNSNVSLYQRMNSAMESARPSVFVKTNKEGVDRVLREKGKYAFFMESTSIEYEVAKDCNLMQVGGLLDSKGYGIAMPFNSPHRAIVSGAVLKFQESGRLRDLKIKHWRPANQLQKCEVDGEEADNPELGIDNVGGVFVVLIAGCGVAFLFSLLEFLWNVRKVAVEEKISPYEAFMLELKFAISCHGTSKPVRRKCSEPSMKEANSFANLELFSSKLNINNGNN</sequence>
<feature type="transmembrane region" description="Helical" evidence="20">
    <location>
        <begin position="560"/>
        <end position="579"/>
    </location>
</feature>
<dbReference type="FunFam" id="3.40.190.10:FF:000178">
    <property type="entry name" value="Glutamate receptor subunit"/>
    <property type="match status" value="1"/>
</dbReference>
<feature type="site" description="Interaction with the cone snail toxin Con-ikot-ikot" evidence="18">
    <location>
        <position position="783"/>
    </location>
</feature>
<feature type="site" description="Interaction with the cone snail toxin Con-ikot-ikot" evidence="18">
    <location>
        <position position="692"/>
    </location>
</feature>
<dbReference type="EMBL" id="HBUF01282138">
    <property type="protein sequence ID" value="CAG6687575.1"/>
    <property type="molecule type" value="Transcribed_RNA"/>
</dbReference>
<feature type="binding site" evidence="17">
    <location>
        <position position="515"/>
    </location>
    <ligand>
        <name>L-glutamate</name>
        <dbReference type="ChEBI" id="CHEBI:29985"/>
    </ligand>
</feature>
<dbReference type="Gene3D" id="3.40.190.10">
    <property type="entry name" value="Periplasmic binding protein-like II"/>
    <property type="match status" value="1"/>
</dbReference>
<proteinExistence type="inferred from homology"/>
<protein>
    <recommendedName>
        <fullName evidence="16">Glutamate receptor 1</fullName>
    </recommendedName>
</protein>
<evidence type="ECO:0000256" key="8">
    <source>
        <dbReference type="ARBA" id="ARBA00023065"/>
    </source>
</evidence>
<dbReference type="FunFam" id="3.40.190.10:FF:000060">
    <property type="entry name" value="Glutamate receptor ionotropic, kainate 1"/>
    <property type="match status" value="1"/>
</dbReference>
<evidence type="ECO:0000256" key="20">
    <source>
        <dbReference type="SAM" id="Phobius"/>
    </source>
</evidence>
<evidence type="ECO:0000256" key="4">
    <source>
        <dbReference type="ARBA" id="ARBA00022692"/>
    </source>
</evidence>
<feature type="binding site" evidence="17">
    <location>
        <position position="520"/>
    </location>
    <ligand>
        <name>L-glutamate</name>
        <dbReference type="ChEBI" id="CHEBI:29985"/>
    </ligand>
</feature>
<keyword evidence="19" id="KW-1015">Disulfide bond</keyword>
<evidence type="ECO:0000259" key="23">
    <source>
        <dbReference type="SMART" id="SM00918"/>
    </source>
</evidence>
<dbReference type="InterPro" id="IPR001508">
    <property type="entry name" value="Iono_Glu_rcpt_met"/>
</dbReference>
<evidence type="ECO:0000256" key="17">
    <source>
        <dbReference type="PIRSR" id="PIRSR601508-1"/>
    </source>
</evidence>
<evidence type="ECO:0000313" key="24">
    <source>
        <dbReference type="EMBL" id="CAG6748009.1"/>
    </source>
</evidence>
<evidence type="ECO:0000256" key="16">
    <source>
        <dbReference type="ARBA" id="ARBA00072754"/>
    </source>
</evidence>
<evidence type="ECO:0000256" key="11">
    <source>
        <dbReference type="ARBA" id="ARBA00023180"/>
    </source>
</evidence>
<dbReference type="GO" id="GO:0045211">
    <property type="term" value="C:postsynaptic membrane"/>
    <property type="evidence" value="ECO:0007669"/>
    <property type="project" value="UniProtKB-SubCell"/>
</dbReference>
<feature type="domain" description="Ionotropic glutamate receptor C-terminal" evidence="22">
    <location>
        <begin position="435"/>
        <end position="800"/>
    </location>
</feature>
<accession>A0A8D8ZHX3</accession>
<keyword evidence="14" id="KW-0407">Ion channel</keyword>
<dbReference type="Pfam" id="PF01094">
    <property type="entry name" value="ANF_receptor"/>
    <property type="match status" value="1"/>
</dbReference>
<feature type="disulfide bond" evidence="19">
    <location>
        <begin position="749"/>
        <end position="807"/>
    </location>
</feature>
<reference evidence="24" key="1">
    <citation type="submission" date="2021-05" db="EMBL/GenBank/DDBJ databases">
        <authorList>
            <person name="Alioto T."/>
            <person name="Alioto T."/>
            <person name="Gomez Garrido J."/>
        </authorList>
    </citation>
    <scope>NUCLEOTIDE SEQUENCE</scope>
</reference>
<dbReference type="FunFam" id="1.10.287.70:FF:000064">
    <property type="entry name" value="Glutamate receptor ionotropic, kainate"/>
    <property type="match status" value="1"/>
</dbReference>
<dbReference type="InterPro" id="IPR001828">
    <property type="entry name" value="ANF_lig-bd_rcpt"/>
</dbReference>
<evidence type="ECO:0000256" key="2">
    <source>
        <dbReference type="ARBA" id="ARBA00022448"/>
    </source>
</evidence>
<keyword evidence="6 20" id="KW-1133">Transmembrane helix</keyword>
<dbReference type="GO" id="GO:0004970">
    <property type="term" value="F:glutamate-gated receptor activity"/>
    <property type="evidence" value="ECO:0007669"/>
    <property type="project" value="UniProtKB-ARBA"/>
</dbReference>
<evidence type="ECO:0000256" key="10">
    <source>
        <dbReference type="ARBA" id="ARBA00023170"/>
    </source>
</evidence>
<evidence type="ECO:0000256" key="14">
    <source>
        <dbReference type="ARBA" id="ARBA00023303"/>
    </source>
</evidence>
<dbReference type="InterPro" id="IPR028082">
    <property type="entry name" value="Peripla_BP_I"/>
</dbReference>
<feature type="site" description="Crucial to convey clamshell closure to channel opening" evidence="18">
    <location>
        <position position="665"/>
    </location>
</feature>
<dbReference type="Gene3D" id="3.40.50.2300">
    <property type="match status" value="2"/>
</dbReference>
<keyword evidence="12" id="KW-0628">Postsynaptic cell membrane</keyword>
<evidence type="ECO:0000256" key="5">
    <source>
        <dbReference type="ARBA" id="ARBA00022729"/>
    </source>
</evidence>
<name>A0A8D8ZHX3_9HEMI</name>
<dbReference type="EMBL" id="HBUF01110614">
    <property type="protein sequence ID" value="CAG6640093.1"/>
    <property type="molecule type" value="Transcribed_RNA"/>
</dbReference>
<dbReference type="EMBL" id="HBUF01110617">
    <property type="protein sequence ID" value="CAG6640102.1"/>
    <property type="molecule type" value="Transcribed_RNA"/>
</dbReference>
<dbReference type="SUPFAM" id="SSF53850">
    <property type="entry name" value="Periplasmic binding protein-like II"/>
    <property type="match status" value="1"/>
</dbReference>
<feature type="binding site" evidence="17">
    <location>
        <position position="687"/>
    </location>
    <ligand>
        <name>L-glutamate</name>
        <dbReference type="ChEBI" id="CHEBI:29985"/>
    </ligand>
</feature>
<evidence type="ECO:0000256" key="12">
    <source>
        <dbReference type="ARBA" id="ARBA00023257"/>
    </source>
</evidence>
<dbReference type="SMART" id="SM00918">
    <property type="entry name" value="Lig_chan-Glu_bd"/>
    <property type="match status" value="1"/>
</dbReference>
<dbReference type="Gene3D" id="1.10.287.70">
    <property type="match status" value="1"/>
</dbReference>
<evidence type="ECO:0000256" key="6">
    <source>
        <dbReference type="ARBA" id="ARBA00022989"/>
    </source>
</evidence>
<evidence type="ECO:0000256" key="15">
    <source>
        <dbReference type="ARBA" id="ARBA00034104"/>
    </source>
</evidence>
<dbReference type="InterPro" id="IPR015683">
    <property type="entry name" value="Ionotropic_Glu_rcpt"/>
</dbReference>
<dbReference type="SUPFAM" id="SSF53822">
    <property type="entry name" value="Periplasmic binding protein-like I"/>
    <property type="match status" value="1"/>
</dbReference>
<keyword evidence="10 24" id="KW-0675">Receptor</keyword>
<dbReference type="EMBL" id="HBUF01516696">
    <property type="protein sequence ID" value="CAG6748009.1"/>
    <property type="molecule type" value="Transcribed_RNA"/>
</dbReference>
<feature type="domain" description="Ionotropic glutamate receptor L-glutamate and glycine-binding" evidence="23">
    <location>
        <begin position="445"/>
        <end position="504"/>
    </location>
</feature>
<feature type="transmembrane region" description="Helical" evidence="20">
    <location>
        <begin position="827"/>
        <end position="848"/>
    </location>
</feature>
<evidence type="ECO:0000256" key="21">
    <source>
        <dbReference type="SAM" id="SignalP"/>
    </source>
</evidence>
<dbReference type="GO" id="GO:0008328">
    <property type="term" value="C:ionotropic glutamate receptor complex"/>
    <property type="evidence" value="ECO:0007669"/>
    <property type="project" value="UniProtKB-ARBA"/>
</dbReference>
<evidence type="ECO:0000256" key="13">
    <source>
        <dbReference type="ARBA" id="ARBA00023286"/>
    </source>
</evidence>
<evidence type="ECO:0000256" key="9">
    <source>
        <dbReference type="ARBA" id="ARBA00023136"/>
    </source>
</evidence>
<evidence type="ECO:0000256" key="19">
    <source>
        <dbReference type="PIRSR" id="PIRSR601508-3"/>
    </source>
</evidence>
<dbReference type="EMBL" id="HBUF01110619">
    <property type="protein sequence ID" value="CAG6640108.1"/>
    <property type="molecule type" value="Transcribed_RNA"/>
</dbReference>
<comment type="similarity">
    <text evidence="1">Belongs to the glutamate-gated ion channel (TC 1.A.10.1) family.</text>
</comment>
<feature type="chain" id="PRO_5036428938" description="Glutamate receptor 1" evidence="21">
    <location>
        <begin position="22"/>
        <end position="914"/>
    </location>
</feature>
<feature type="transmembrane region" description="Helical" evidence="20">
    <location>
        <begin position="636"/>
        <end position="656"/>
    </location>
</feature>
<keyword evidence="4 20" id="KW-0812">Transmembrane</keyword>
<dbReference type="EMBL" id="HBUF01110616">
    <property type="protein sequence ID" value="CAG6640099.1"/>
    <property type="molecule type" value="Transcribed_RNA"/>
</dbReference>
<keyword evidence="5 21" id="KW-0732">Signal</keyword>
<evidence type="ECO:0000256" key="3">
    <source>
        <dbReference type="ARBA" id="ARBA00022475"/>
    </source>
</evidence>
<dbReference type="PANTHER" id="PTHR18966">
    <property type="entry name" value="IONOTROPIC GLUTAMATE RECEPTOR"/>
    <property type="match status" value="1"/>
</dbReference>
<evidence type="ECO:0000256" key="1">
    <source>
        <dbReference type="ARBA" id="ARBA00008685"/>
    </source>
</evidence>
<keyword evidence="13" id="KW-1071">Ligand-gated ion channel</keyword>